<dbReference type="EMBL" id="CATOUU010000517">
    <property type="protein sequence ID" value="CAI9932358.1"/>
    <property type="molecule type" value="Genomic_DNA"/>
</dbReference>
<sequence length="224" mass="26180">METVTTLQGLHKQLKCVQTLQAKYDRLSLFFGTFRIWKPIHCNTTQSQELKRQVEEEISSLIQQLETESFLFKPREESIRSAVHQIQQQLFTDQSFCKLIDLKNTLDADPGQKQNIQKEMQSMQSNVLPVQKIKLSILSKEIKQLINDMVKCVQIVPPKFELVLNKYQKYFEEVCDNQMKWVRSVLMNESEKKIESKTEDKKETVNVDVPEQKEVGKTKEVGRG</sequence>
<dbReference type="Proteomes" id="UP001642409">
    <property type="component" value="Unassembled WGS sequence"/>
</dbReference>
<evidence type="ECO:0000256" key="1">
    <source>
        <dbReference type="SAM" id="MobiDB-lite"/>
    </source>
</evidence>
<accession>A0AA86P7H8</accession>
<organism evidence="2">
    <name type="scientific">Hexamita inflata</name>
    <dbReference type="NCBI Taxonomy" id="28002"/>
    <lineage>
        <taxon>Eukaryota</taxon>
        <taxon>Metamonada</taxon>
        <taxon>Diplomonadida</taxon>
        <taxon>Hexamitidae</taxon>
        <taxon>Hexamitinae</taxon>
        <taxon>Hexamita</taxon>
    </lineage>
</organism>
<gene>
    <name evidence="3" type="ORF">HINF_LOCUS19620</name>
    <name evidence="2" type="ORF">HINF_LOCUS20003</name>
</gene>
<dbReference type="EMBL" id="CAXDID020000052">
    <property type="protein sequence ID" value="CAL6005694.1"/>
    <property type="molecule type" value="Genomic_DNA"/>
</dbReference>
<evidence type="ECO:0000313" key="2">
    <source>
        <dbReference type="EMBL" id="CAI9932358.1"/>
    </source>
</evidence>
<name>A0AA86P7H8_9EUKA</name>
<feature type="region of interest" description="Disordered" evidence="1">
    <location>
        <begin position="191"/>
        <end position="224"/>
    </location>
</feature>
<reference evidence="3 4" key="2">
    <citation type="submission" date="2024-07" db="EMBL/GenBank/DDBJ databases">
        <authorList>
            <person name="Akdeniz Z."/>
        </authorList>
    </citation>
    <scope>NUCLEOTIDE SEQUENCE [LARGE SCALE GENOMIC DNA]</scope>
</reference>
<evidence type="ECO:0000313" key="4">
    <source>
        <dbReference type="Proteomes" id="UP001642409"/>
    </source>
</evidence>
<reference evidence="2" key="1">
    <citation type="submission" date="2023-06" db="EMBL/GenBank/DDBJ databases">
        <authorList>
            <person name="Kurt Z."/>
        </authorList>
    </citation>
    <scope>NUCLEOTIDE SEQUENCE</scope>
</reference>
<evidence type="ECO:0000313" key="3">
    <source>
        <dbReference type="EMBL" id="CAL6005694.1"/>
    </source>
</evidence>
<protein>
    <submittedName>
        <fullName evidence="3">Hypothetical_protein</fullName>
    </submittedName>
</protein>
<proteinExistence type="predicted"/>
<dbReference type="AlphaFoldDB" id="A0AA86P7H8"/>
<comment type="caution">
    <text evidence="2">The sequence shown here is derived from an EMBL/GenBank/DDBJ whole genome shotgun (WGS) entry which is preliminary data.</text>
</comment>
<keyword evidence="4" id="KW-1185">Reference proteome</keyword>